<name>A0A834N1C0_VESVU</name>
<proteinExistence type="predicted"/>
<reference evidence="1" key="1">
    <citation type="journal article" date="2020" name="G3 (Bethesda)">
        <title>High-Quality Assemblies for Three Invasive Social Wasps from the &lt;i&gt;Vespula&lt;/i&gt; Genus.</title>
        <authorList>
            <person name="Harrop T.W.R."/>
            <person name="Guhlin J."/>
            <person name="McLaughlin G.M."/>
            <person name="Permina E."/>
            <person name="Stockwell P."/>
            <person name="Gilligan J."/>
            <person name="Le Lec M.F."/>
            <person name="Gruber M.A.M."/>
            <person name="Quinn O."/>
            <person name="Lovegrove M."/>
            <person name="Duncan E.J."/>
            <person name="Remnant E.J."/>
            <person name="Van Eeckhoven J."/>
            <person name="Graham B."/>
            <person name="Knapp R.A."/>
            <person name="Langford K.W."/>
            <person name="Kronenberg Z."/>
            <person name="Press M.O."/>
            <person name="Eacker S.M."/>
            <person name="Wilson-Rankin E.E."/>
            <person name="Purcell J."/>
            <person name="Lester P.J."/>
            <person name="Dearden P.K."/>
        </authorList>
    </citation>
    <scope>NUCLEOTIDE SEQUENCE</scope>
    <source>
        <strain evidence="1">Marl-1</strain>
    </source>
</reference>
<comment type="caution">
    <text evidence="1">The sequence shown here is derived from an EMBL/GenBank/DDBJ whole genome shotgun (WGS) entry which is preliminary data.</text>
</comment>
<sequence>MVKRSLARSRMPDTVAFLNTDPATAFTIARLFVRGRFRGWQKGTLKILQELLNHEGLVGESREQGLPTLLQSALQVQPLRFESSATTVPLNHVSVGNIY</sequence>
<keyword evidence="2" id="KW-1185">Reference proteome</keyword>
<accession>A0A834N1C0</accession>
<dbReference type="AlphaFoldDB" id="A0A834N1C0"/>
<evidence type="ECO:0000313" key="1">
    <source>
        <dbReference type="EMBL" id="KAF7392777.1"/>
    </source>
</evidence>
<organism evidence="1 2">
    <name type="scientific">Vespula vulgaris</name>
    <name type="common">Yellow jacket</name>
    <name type="synonym">Wasp</name>
    <dbReference type="NCBI Taxonomy" id="7454"/>
    <lineage>
        <taxon>Eukaryota</taxon>
        <taxon>Metazoa</taxon>
        <taxon>Ecdysozoa</taxon>
        <taxon>Arthropoda</taxon>
        <taxon>Hexapoda</taxon>
        <taxon>Insecta</taxon>
        <taxon>Pterygota</taxon>
        <taxon>Neoptera</taxon>
        <taxon>Endopterygota</taxon>
        <taxon>Hymenoptera</taxon>
        <taxon>Apocrita</taxon>
        <taxon>Aculeata</taxon>
        <taxon>Vespoidea</taxon>
        <taxon>Vespidae</taxon>
        <taxon>Vespinae</taxon>
        <taxon>Vespula</taxon>
    </lineage>
</organism>
<dbReference type="Proteomes" id="UP000614350">
    <property type="component" value="Unassembled WGS sequence"/>
</dbReference>
<dbReference type="EMBL" id="JACSEA010000009">
    <property type="protein sequence ID" value="KAF7392777.1"/>
    <property type="molecule type" value="Genomic_DNA"/>
</dbReference>
<evidence type="ECO:0000313" key="2">
    <source>
        <dbReference type="Proteomes" id="UP000614350"/>
    </source>
</evidence>
<gene>
    <name evidence="1" type="ORF">HZH66_008610</name>
</gene>
<protein>
    <submittedName>
        <fullName evidence="1">Uncharacterized protein</fullName>
    </submittedName>
</protein>